<evidence type="ECO:0008006" key="3">
    <source>
        <dbReference type="Google" id="ProtNLM"/>
    </source>
</evidence>
<keyword evidence="2" id="KW-1185">Reference proteome</keyword>
<protein>
    <recommendedName>
        <fullName evidence="3">Lipoprotein</fullName>
    </recommendedName>
</protein>
<organism evidence="1 2">
    <name type="scientific">Spartinivicinus marinus</name>
    <dbReference type="NCBI Taxonomy" id="2994442"/>
    <lineage>
        <taxon>Bacteria</taxon>
        <taxon>Pseudomonadati</taxon>
        <taxon>Pseudomonadota</taxon>
        <taxon>Gammaproteobacteria</taxon>
        <taxon>Oceanospirillales</taxon>
        <taxon>Zooshikellaceae</taxon>
        <taxon>Spartinivicinus</taxon>
    </lineage>
</organism>
<name>A0A853IMI1_9GAMM</name>
<sequence>MKALVSLVLVSLLVGCVAPPVRNIQDGYFFSSRSPSLKFKVPSNWKLNKTDSQSGYEDYTKGGESGGHLGTNITREYFQFIENTTNSNQANKVIEIVFSRLEGQYGYFPANFTNTNYLAQKKEVLVDGNRYNTAYGFGRTNTNTYGPKNCYIKKMFRRAVGNKKNSIHIAVYKVGISCQLDVKNNYNKIISQYESELNAVVNNIILKPSV</sequence>
<proteinExistence type="predicted"/>
<dbReference type="AlphaFoldDB" id="A0A853IMI1"/>
<dbReference type="EMBL" id="JACCKB010000056">
    <property type="protein sequence ID" value="NYZ68996.1"/>
    <property type="molecule type" value="Genomic_DNA"/>
</dbReference>
<evidence type="ECO:0000313" key="1">
    <source>
        <dbReference type="EMBL" id="NYZ68996.1"/>
    </source>
</evidence>
<gene>
    <name evidence="1" type="ORF">H0A36_23530</name>
</gene>
<evidence type="ECO:0000313" key="2">
    <source>
        <dbReference type="Proteomes" id="UP000569732"/>
    </source>
</evidence>
<reference evidence="1 2" key="1">
    <citation type="submission" date="2020-07" db="EMBL/GenBank/DDBJ databases">
        <title>Endozoicomonas sp. nov., isolated from sediment.</title>
        <authorList>
            <person name="Gu T."/>
        </authorList>
    </citation>
    <scope>NUCLEOTIDE SEQUENCE [LARGE SCALE GENOMIC DNA]</scope>
    <source>
        <strain evidence="1 2">SM1973</strain>
    </source>
</reference>
<dbReference type="RefSeq" id="WP_180570996.1">
    <property type="nucleotide sequence ID" value="NZ_JACCKB010000056.1"/>
</dbReference>
<dbReference type="PROSITE" id="PS51257">
    <property type="entry name" value="PROKAR_LIPOPROTEIN"/>
    <property type="match status" value="1"/>
</dbReference>
<dbReference type="Proteomes" id="UP000569732">
    <property type="component" value="Unassembled WGS sequence"/>
</dbReference>
<comment type="caution">
    <text evidence="1">The sequence shown here is derived from an EMBL/GenBank/DDBJ whole genome shotgun (WGS) entry which is preliminary data.</text>
</comment>
<accession>A0A853IMI1</accession>